<evidence type="ECO:0000313" key="3">
    <source>
        <dbReference type="Proteomes" id="UP000309544"/>
    </source>
</evidence>
<feature type="signal peptide" evidence="1">
    <location>
        <begin position="1"/>
        <end position="21"/>
    </location>
</feature>
<name>A0A5C4S084_PROVB</name>
<keyword evidence="1" id="KW-0732">Signal</keyword>
<comment type="caution">
    <text evidence="2">The sequence shown here is derived from an EMBL/GenBank/DDBJ whole genome shotgun (WGS) entry which is preliminary data.</text>
</comment>
<dbReference type="Proteomes" id="UP000309544">
    <property type="component" value="Unassembled WGS sequence"/>
</dbReference>
<evidence type="ECO:0000256" key="1">
    <source>
        <dbReference type="SAM" id="SignalP"/>
    </source>
</evidence>
<dbReference type="EMBL" id="VDCI01000003">
    <property type="protein sequence ID" value="TNJ36926.1"/>
    <property type="molecule type" value="Genomic_DNA"/>
</dbReference>
<protein>
    <submittedName>
        <fullName evidence="2">DUF2141 domain-containing protein</fullName>
    </submittedName>
</protein>
<dbReference type="RefSeq" id="WP_083188151.1">
    <property type="nucleotide sequence ID" value="NZ_VDCI01000003.1"/>
</dbReference>
<accession>A0A5C4S084</accession>
<organism evidence="2 3">
    <name type="scientific">Prosthecochloris vibrioformis</name>
    <name type="common">Chlorobium vibrioforme</name>
    <dbReference type="NCBI Taxonomy" id="1098"/>
    <lineage>
        <taxon>Bacteria</taxon>
        <taxon>Pseudomonadati</taxon>
        <taxon>Chlorobiota</taxon>
        <taxon>Chlorobiia</taxon>
        <taxon>Chlorobiales</taxon>
        <taxon>Chlorobiaceae</taxon>
        <taxon>Prosthecochloris</taxon>
    </lineage>
</organism>
<sequence length="179" mass="19735">MKFPHLVTSCIAALAPLQALASLPEMPEPLPVQLSINEEAHQPATTTENGSIRIRIENLRSNEGMIGIALFTTDKGFPSKPEKAFASTGLELAEGATCLMLENIPYGNYALSVLHDENSNRKMDKTFIGIPKEGFGTSNNPKISYGPPDFEESEFTLDREEIALVIDMNYFNKKDLSEE</sequence>
<keyword evidence="3" id="KW-1185">Reference proteome</keyword>
<gene>
    <name evidence="2" type="ORF">FGF68_04960</name>
</gene>
<reference evidence="2 3" key="1">
    <citation type="submission" date="2019-05" db="EMBL/GenBank/DDBJ databases">
        <title>Draft Whole-Genome sequence of the green sulfur bacterium Prosthecochloris vibrioformis DSM 260.</title>
        <authorList>
            <person name="Meyer T.E."/>
            <person name="Kyndt J.A."/>
        </authorList>
    </citation>
    <scope>NUCLEOTIDE SEQUENCE [LARGE SCALE GENOMIC DNA]</scope>
    <source>
        <strain evidence="2 3">DSM 260</strain>
    </source>
</reference>
<proteinExistence type="predicted"/>
<dbReference type="Pfam" id="PF09912">
    <property type="entry name" value="DUF2141"/>
    <property type="match status" value="1"/>
</dbReference>
<evidence type="ECO:0000313" key="2">
    <source>
        <dbReference type="EMBL" id="TNJ36926.1"/>
    </source>
</evidence>
<dbReference type="AlphaFoldDB" id="A0A5C4S084"/>
<dbReference type="InterPro" id="IPR018673">
    <property type="entry name" value="DUF2141"/>
</dbReference>
<feature type="chain" id="PRO_5022746093" evidence="1">
    <location>
        <begin position="22"/>
        <end position="179"/>
    </location>
</feature>